<accession>R3TST0</accession>
<dbReference type="AlphaFoldDB" id="R3TST0"/>
<comment type="caution">
    <text evidence="1">The sequence shown here is derived from an EMBL/GenBank/DDBJ whole genome shotgun (WGS) entry which is preliminary data.</text>
</comment>
<protein>
    <submittedName>
        <fullName evidence="1">Uncharacterized protein</fullName>
    </submittedName>
</protein>
<organism evidence="1 2">
    <name type="scientific">Enterococcus caccae ATCC BAA-1240</name>
    <dbReference type="NCBI Taxonomy" id="1158612"/>
    <lineage>
        <taxon>Bacteria</taxon>
        <taxon>Bacillati</taxon>
        <taxon>Bacillota</taxon>
        <taxon>Bacilli</taxon>
        <taxon>Lactobacillales</taxon>
        <taxon>Enterococcaceae</taxon>
        <taxon>Enterococcus</taxon>
    </lineage>
</organism>
<gene>
    <name evidence="1" type="ORF">UC7_02267</name>
</gene>
<keyword evidence="2" id="KW-1185">Reference proteome</keyword>
<name>R3TST0_9ENTE</name>
<evidence type="ECO:0000313" key="2">
    <source>
        <dbReference type="Proteomes" id="UP000013840"/>
    </source>
</evidence>
<dbReference type="EMBL" id="AJAU01000020">
    <property type="protein sequence ID" value="EOL44223.1"/>
    <property type="molecule type" value="Genomic_DNA"/>
</dbReference>
<proteinExistence type="predicted"/>
<sequence>MMIIFTLALLMVPHFLKEMSRSVSYMYQLLFVIIRKSKIDDWTSALKWILLCYWDNELKLEIV</sequence>
<evidence type="ECO:0000313" key="1">
    <source>
        <dbReference type="EMBL" id="EOL44223.1"/>
    </source>
</evidence>
<dbReference type="Proteomes" id="UP000013840">
    <property type="component" value="Unassembled WGS sequence"/>
</dbReference>
<reference evidence="1 2" key="1">
    <citation type="submission" date="2013-02" db="EMBL/GenBank/DDBJ databases">
        <title>The Genome Sequence of Enterococcus caccae BAA-1240.</title>
        <authorList>
            <consortium name="The Broad Institute Genome Sequencing Platform"/>
            <consortium name="The Broad Institute Genome Sequencing Center for Infectious Disease"/>
            <person name="Earl A.M."/>
            <person name="Gilmore M.S."/>
            <person name="Lebreton F."/>
            <person name="Walker B."/>
            <person name="Young S.K."/>
            <person name="Zeng Q."/>
            <person name="Gargeya S."/>
            <person name="Fitzgerald M."/>
            <person name="Haas B."/>
            <person name="Abouelleil A."/>
            <person name="Alvarado L."/>
            <person name="Arachchi H.M."/>
            <person name="Berlin A.M."/>
            <person name="Chapman S.B."/>
            <person name="Dewar J."/>
            <person name="Goldberg J."/>
            <person name="Griggs A."/>
            <person name="Gujja S."/>
            <person name="Hansen M."/>
            <person name="Howarth C."/>
            <person name="Imamovic A."/>
            <person name="Larimer J."/>
            <person name="McCowan C."/>
            <person name="Murphy C."/>
            <person name="Neiman D."/>
            <person name="Pearson M."/>
            <person name="Priest M."/>
            <person name="Roberts A."/>
            <person name="Saif S."/>
            <person name="Shea T."/>
            <person name="Sisk P."/>
            <person name="Sykes S."/>
            <person name="Wortman J."/>
            <person name="Nusbaum C."/>
            <person name="Birren B."/>
        </authorList>
    </citation>
    <scope>NUCLEOTIDE SEQUENCE [LARGE SCALE GENOMIC DNA]</scope>
    <source>
        <strain evidence="1 2">ATCC BAA-1240</strain>
    </source>
</reference>